<proteinExistence type="predicted"/>
<name>A0ABV9ZYL4_9ACTN</name>
<dbReference type="PANTHER" id="PTHR34387">
    <property type="entry name" value="SLR1258 PROTEIN"/>
    <property type="match status" value="1"/>
</dbReference>
<dbReference type="Proteomes" id="UP001596222">
    <property type="component" value="Unassembled WGS sequence"/>
</dbReference>
<dbReference type="PANTHER" id="PTHR34387:SF1">
    <property type="entry name" value="PERIPLASMIC IMMUNOGENIC PROTEIN"/>
    <property type="match status" value="1"/>
</dbReference>
<dbReference type="InterPro" id="IPR052022">
    <property type="entry name" value="26kDa_periplasmic_antigen"/>
</dbReference>
<dbReference type="InterPro" id="IPR007497">
    <property type="entry name" value="SIMPL/DUF541"/>
</dbReference>
<feature type="region of interest" description="Disordered" evidence="1">
    <location>
        <begin position="177"/>
        <end position="218"/>
    </location>
</feature>
<dbReference type="Pfam" id="PF04402">
    <property type="entry name" value="SIMPL"/>
    <property type="match status" value="1"/>
</dbReference>
<dbReference type="RefSeq" id="WP_382042924.1">
    <property type="nucleotide sequence ID" value="NZ_JBHSKJ010000009.1"/>
</dbReference>
<gene>
    <name evidence="2" type="ORF">ACFPP6_17750</name>
</gene>
<protein>
    <submittedName>
        <fullName evidence="2">SIMPL domain-containing protein</fullName>
    </submittedName>
</protein>
<dbReference type="Gene3D" id="3.30.70.2970">
    <property type="entry name" value="Protein of unknown function (DUF541), domain 2"/>
    <property type="match status" value="1"/>
</dbReference>
<accession>A0ABV9ZYL4</accession>
<evidence type="ECO:0000313" key="3">
    <source>
        <dbReference type="Proteomes" id="UP001596222"/>
    </source>
</evidence>
<sequence length="234" mass="25180">MTTPAPLPYGTPDTPRVSVRGEARLEADPEIARLGITVTARGTDRTTTLHDLTQRNSQALDLVKSYGDAVEKIETGYISITPQLTEKGRGERISTYNGSIHLTATVNDFTLLGELTARLSDLPLTRISGPRWALRPDSPAHTEVRRKAVHEALQRARAYADALGTELGALLELADDGAEHATRPSPPGAMRRGRPGGGGLAGTPAPTPELDLEPQRQTLRAQVSARFTMAPPRL</sequence>
<comment type="caution">
    <text evidence="2">The sequence shown here is derived from an EMBL/GenBank/DDBJ whole genome shotgun (WGS) entry which is preliminary data.</text>
</comment>
<organism evidence="2 3">
    <name type="scientific">Streptomyces aureoversilis</name>
    <dbReference type="NCBI Taxonomy" id="67277"/>
    <lineage>
        <taxon>Bacteria</taxon>
        <taxon>Bacillati</taxon>
        <taxon>Actinomycetota</taxon>
        <taxon>Actinomycetes</taxon>
        <taxon>Kitasatosporales</taxon>
        <taxon>Streptomycetaceae</taxon>
        <taxon>Streptomyces</taxon>
    </lineage>
</organism>
<keyword evidence="3" id="KW-1185">Reference proteome</keyword>
<evidence type="ECO:0000313" key="2">
    <source>
        <dbReference type="EMBL" id="MFC5146516.1"/>
    </source>
</evidence>
<dbReference type="Gene3D" id="3.30.110.170">
    <property type="entry name" value="Protein of unknown function (DUF541), domain 1"/>
    <property type="match status" value="1"/>
</dbReference>
<reference evidence="3" key="1">
    <citation type="journal article" date="2019" name="Int. J. Syst. Evol. Microbiol.">
        <title>The Global Catalogue of Microorganisms (GCM) 10K type strain sequencing project: providing services to taxonomists for standard genome sequencing and annotation.</title>
        <authorList>
            <consortium name="The Broad Institute Genomics Platform"/>
            <consortium name="The Broad Institute Genome Sequencing Center for Infectious Disease"/>
            <person name="Wu L."/>
            <person name="Ma J."/>
        </authorList>
    </citation>
    <scope>NUCLEOTIDE SEQUENCE [LARGE SCALE GENOMIC DNA]</scope>
    <source>
        <strain evidence="3">CGMCC 4.1641</strain>
    </source>
</reference>
<evidence type="ECO:0000256" key="1">
    <source>
        <dbReference type="SAM" id="MobiDB-lite"/>
    </source>
</evidence>
<dbReference type="EMBL" id="JBHSKJ010000009">
    <property type="protein sequence ID" value="MFC5146516.1"/>
    <property type="molecule type" value="Genomic_DNA"/>
</dbReference>